<dbReference type="GO" id="GO:0046872">
    <property type="term" value="F:metal ion binding"/>
    <property type="evidence" value="ECO:0007669"/>
    <property type="project" value="UniProtKB-KW"/>
</dbReference>
<dbReference type="PROSITE" id="PS51379">
    <property type="entry name" value="4FE4S_FER_2"/>
    <property type="match status" value="2"/>
</dbReference>
<keyword evidence="2" id="KW-0408">Iron</keyword>
<gene>
    <name evidence="5" type="ORF">LKD37_09805</name>
</gene>
<feature type="domain" description="4Fe-4S ferredoxin-type" evidence="4">
    <location>
        <begin position="35"/>
        <end position="64"/>
    </location>
</feature>
<keyword evidence="1" id="KW-0479">Metal-binding</keyword>
<dbReference type="PANTHER" id="PTHR43193">
    <property type="match status" value="1"/>
</dbReference>
<proteinExistence type="predicted"/>
<dbReference type="GO" id="GO:0051536">
    <property type="term" value="F:iron-sulfur cluster binding"/>
    <property type="evidence" value="ECO:0007669"/>
    <property type="project" value="UniProtKB-KW"/>
</dbReference>
<evidence type="ECO:0000313" key="5">
    <source>
        <dbReference type="EMBL" id="MCC2129809.1"/>
    </source>
</evidence>
<dbReference type="AlphaFoldDB" id="A0AAE3AEH9"/>
<dbReference type="InterPro" id="IPR052977">
    <property type="entry name" value="Polyferredoxin-like_ET"/>
</dbReference>
<dbReference type="Pfam" id="PF12838">
    <property type="entry name" value="Fer4_7"/>
    <property type="match status" value="1"/>
</dbReference>
<keyword evidence="6" id="KW-1185">Reference proteome</keyword>
<dbReference type="PANTHER" id="PTHR43193:SF2">
    <property type="entry name" value="POLYFERREDOXIN PROTEIN FWDF"/>
    <property type="match status" value="1"/>
</dbReference>
<dbReference type="InterPro" id="IPR017896">
    <property type="entry name" value="4Fe4S_Fe-S-bd"/>
</dbReference>
<accession>A0AAE3AEH9</accession>
<evidence type="ECO:0000256" key="3">
    <source>
        <dbReference type="ARBA" id="ARBA00023014"/>
    </source>
</evidence>
<dbReference type="InterPro" id="IPR017900">
    <property type="entry name" value="4Fe4S_Fe_S_CS"/>
</dbReference>
<dbReference type="Pfam" id="PF04432">
    <property type="entry name" value="FrhB_FdhB_C"/>
    <property type="match status" value="1"/>
</dbReference>
<evidence type="ECO:0000256" key="2">
    <source>
        <dbReference type="ARBA" id="ARBA00023004"/>
    </source>
</evidence>
<reference evidence="5" key="1">
    <citation type="submission" date="2021-10" db="EMBL/GenBank/DDBJ databases">
        <title>Anaerobic single-cell dispensing facilitates the cultivation of human gut bacteria.</title>
        <authorList>
            <person name="Afrizal A."/>
        </authorList>
    </citation>
    <scope>NUCLEOTIDE SEQUENCE</scope>
    <source>
        <strain evidence="5">CLA-AA-H272</strain>
    </source>
</reference>
<dbReference type="RefSeq" id="WP_302929046.1">
    <property type="nucleotide sequence ID" value="NZ_JAJEPW010000027.1"/>
</dbReference>
<name>A0AAE3AEH9_9FIRM</name>
<evidence type="ECO:0000259" key="4">
    <source>
        <dbReference type="PROSITE" id="PS51379"/>
    </source>
</evidence>
<protein>
    <submittedName>
        <fullName evidence="5">Coenzyme F420 hydrogenase/dehydrogenase, beta subunit C-terminal domain</fullName>
    </submittedName>
</protein>
<sequence>MNISQISDICTGCGSCAAICPSAAIQMQPDEHGFLHPAVEAAACTDCGLCARKCPVSTPPQVSAHTEILTGYANDEALLPASSSGAIFPVLASEIIRRGGIVFGAAFDQNFDVAHTAAESAAELAALCSSKYVQSSIPSGIYAQVKAALTAGRWVYFSGMPCQVAGLKNYLGREYETLITQDTACHSVPSPMVWKNYRSALEMQNGSKLKSFSFRKKATGWENYHIHAAFENGREFLQLAAKNPYQRGFIKGLYSRGSCFDCKFKGIERCSDITLADYWGVKGIQPEAYHPQGTSLVLLHSEKGRALLERCKDGLQTCPAAEGALTWNPAMLRPIQKPARYDEFWAGYEQKPFAELVSACCEPTKEEAAKERWNRSLLARVIRRLTR</sequence>
<dbReference type="PROSITE" id="PS00198">
    <property type="entry name" value="4FE4S_FER_1"/>
    <property type="match status" value="2"/>
</dbReference>
<dbReference type="SUPFAM" id="SSF54862">
    <property type="entry name" value="4Fe-4S ferredoxins"/>
    <property type="match status" value="1"/>
</dbReference>
<feature type="domain" description="4Fe-4S ferredoxin-type" evidence="4">
    <location>
        <begin position="1"/>
        <end position="30"/>
    </location>
</feature>
<dbReference type="Gene3D" id="3.30.70.20">
    <property type="match status" value="1"/>
</dbReference>
<evidence type="ECO:0000256" key="1">
    <source>
        <dbReference type="ARBA" id="ARBA00022723"/>
    </source>
</evidence>
<comment type="caution">
    <text evidence="5">The sequence shown here is derived from an EMBL/GenBank/DDBJ whole genome shotgun (WGS) entry which is preliminary data.</text>
</comment>
<dbReference type="EMBL" id="JAJEPW010000027">
    <property type="protein sequence ID" value="MCC2129809.1"/>
    <property type="molecule type" value="Genomic_DNA"/>
</dbReference>
<dbReference type="InterPro" id="IPR007525">
    <property type="entry name" value="FrhB_FdhB_C"/>
</dbReference>
<organism evidence="5 6">
    <name type="scientific">Brotocaccenecus cirricatena</name>
    <dbReference type="NCBI Taxonomy" id="3064195"/>
    <lineage>
        <taxon>Bacteria</taxon>
        <taxon>Bacillati</taxon>
        <taxon>Bacillota</taxon>
        <taxon>Clostridia</taxon>
        <taxon>Eubacteriales</taxon>
        <taxon>Oscillospiraceae</taxon>
        <taxon>Brotocaccenecus</taxon>
    </lineage>
</organism>
<dbReference type="Proteomes" id="UP001199319">
    <property type="component" value="Unassembled WGS sequence"/>
</dbReference>
<evidence type="ECO:0000313" key="6">
    <source>
        <dbReference type="Proteomes" id="UP001199319"/>
    </source>
</evidence>
<keyword evidence="3" id="KW-0411">Iron-sulfur</keyword>